<evidence type="ECO:0000256" key="1">
    <source>
        <dbReference type="SAM" id="Coils"/>
    </source>
</evidence>
<proteinExistence type="predicted"/>
<comment type="caution">
    <text evidence="2">The sequence shown here is derived from an EMBL/GenBank/DDBJ whole genome shotgun (WGS) entry which is preliminary data.</text>
</comment>
<feature type="coiled-coil region" evidence="1">
    <location>
        <begin position="140"/>
        <end position="223"/>
    </location>
</feature>
<name>X1S3S2_9ZZZZ</name>
<evidence type="ECO:0000313" key="2">
    <source>
        <dbReference type="EMBL" id="GAI70075.1"/>
    </source>
</evidence>
<dbReference type="EMBL" id="BARW01000831">
    <property type="protein sequence ID" value="GAI70075.1"/>
    <property type="molecule type" value="Genomic_DNA"/>
</dbReference>
<feature type="coiled-coil region" evidence="1">
    <location>
        <begin position="77"/>
        <end position="114"/>
    </location>
</feature>
<dbReference type="AlphaFoldDB" id="X1S3S2"/>
<feature type="non-terminal residue" evidence="2">
    <location>
        <position position="1"/>
    </location>
</feature>
<protein>
    <submittedName>
        <fullName evidence="2">Uncharacterized protein</fullName>
    </submittedName>
</protein>
<accession>X1S3S2</accession>
<gene>
    <name evidence="2" type="ORF">S12H4_03082</name>
</gene>
<keyword evidence="1" id="KW-0175">Coiled coil</keyword>
<reference evidence="2" key="1">
    <citation type="journal article" date="2014" name="Front. Microbiol.">
        <title>High frequency of phylogenetically diverse reductive dehalogenase-homologous genes in deep subseafloor sedimentary metagenomes.</title>
        <authorList>
            <person name="Kawai M."/>
            <person name="Futagami T."/>
            <person name="Toyoda A."/>
            <person name="Takaki Y."/>
            <person name="Nishi S."/>
            <person name="Hori S."/>
            <person name="Arai W."/>
            <person name="Tsubouchi T."/>
            <person name="Morono Y."/>
            <person name="Uchiyama I."/>
            <person name="Ito T."/>
            <person name="Fujiyama A."/>
            <person name="Inagaki F."/>
            <person name="Takami H."/>
        </authorList>
    </citation>
    <scope>NUCLEOTIDE SEQUENCE</scope>
    <source>
        <strain evidence="2">Expedition CK06-06</strain>
    </source>
</reference>
<sequence length="227" mass="26920">LKSEKSASKGLVERLQEKDNKIKEMMEQIQYLENDTVQKSKFEKVTILVEKKDEIITEKEKEIFKLESLQQSFNQSIKDMQQKLETFSLVKKDAEKKEERINNLVLEIEKLTQKNITNEEFINQIQARLEESQEKSGNNVGKLELEMINLRNVIDEQIAEIKGLRENGKKLKEKLYETEQIEDRILTEMQKVKDEKIKLESKYEAKDSEIIELKKKIKVMRRDIKKS</sequence>
<feature type="coiled-coil region" evidence="1">
    <location>
        <begin position="8"/>
        <end position="35"/>
    </location>
</feature>
<organism evidence="2">
    <name type="scientific">marine sediment metagenome</name>
    <dbReference type="NCBI Taxonomy" id="412755"/>
    <lineage>
        <taxon>unclassified sequences</taxon>
        <taxon>metagenomes</taxon>
        <taxon>ecological metagenomes</taxon>
    </lineage>
</organism>